<dbReference type="AlphaFoldDB" id="X0B8R7"/>
<dbReference type="EMBL" id="JH659329">
    <property type="protein sequence ID" value="EXK49527.1"/>
    <property type="molecule type" value="Genomic_DNA"/>
</dbReference>
<name>X0B8R7_FUSOX</name>
<gene>
    <name evidence="1" type="ORF">FOMG_02041</name>
</gene>
<dbReference type="VEuPathDB" id="FungiDB:FOMG_02041"/>
<sequence>MPSSNNQAGQGRRFRPEPFDFRYILSPYPFVANHLANPIDSLSLADETTSQTTTQDIPSGNEPVICSRRSCSNPVRAKRKQCGNCIDKNAAQKRARVQQRRNQGIKDPITGAAVATRRKLLRTRSPTIDDVRRVYVQDAVGRWTERDPVAKGAILRSITSTTRRRNRQEKEYFVDTTRGTTICRK</sequence>
<proteinExistence type="predicted"/>
<reference evidence="1" key="1">
    <citation type="submission" date="2012-04" db="EMBL/GenBank/DDBJ databases">
        <title>The Genome Sequence of Fusarium oxysporum melonis.</title>
        <authorList>
            <consortium name="The Broad Institute Genome Sequencing Platform"/>
            <person name="Ma L.-J."/>
            <person name="Gale L.R."/>
            <person name="Schwartz D.C."/>
            <person name="Zhou S."/>
            <person name="Corby-Kistler H."/>
            <person name="Young S.K."/>
            <person name="Zeng Q."/>
            <person name="Gargeya S."/>
            <person name="Fitzgerald M."/>
            <person name="Haas B."/>
            <person name="Abouelleil A."/>
            <person name="Alvarado L."/>
            <person name="Arachchi H.M."/>
            <person name="Berlin A."/>
            <person name="Brown A."/>
            <person name="Chapman S.B."/>
            <person name="Chen Z."/>
            <person name="Dunbar C."/>
            <person name="Freedman E."/>
            <person name="Gearin G."/>
            <person name="Goldberg J."/>
            <person name="Griggs A."/>
            <person name="Gujja S."/>
            <person name="Heiman D."/>
            <person name="Howarth C."/>
            <person name="Larson L."/>
            <person name="Lui A."/>
            <person name="MacDonald P.J.P."/>
            <person name="Montmayeur A."/>
            <person name="Murphy C."/>
            <person name="Neiman D."/>
            <person name="Pearson M."/>
            <person name="Priest M."/>
            <person name="Roberts A."/>
            <person name="Saif S."/>
            <person name="Shea T."/>
            <person name="Shenoy N."/>
            <person name="Sisk P."/>
            <person name="Stolte C."/>
            <person name="Sykes S."/>
            <person name="Wortman J."/>
            <person name="Nusbaum C."/>
            <person name="Birren B."/>
        </authorList>
    </citation>
    <scope>NUCLEOTIDE SEQUENCE</scope>
    <source>
        <strain evidence="1">26406</strain>
    </source>
</reference>
<protein>
    <submittedName>
        <fullName evidence="1">Uncharacterized protein</fullName>
    </submittedName>
</protein>
<reference evidence="1" key="2">
    <citation type="submission" date="2012-05" db="EMBL/GenBank/DDBJ databases">
        <title>Annotation of the Genome Sequence of Fusarium oxysporum f. sp. melonis 26406.</title>
        <authorList>
            <consortium name="The Broad Institute Genomics Platform"/>
            <person name="Ma L.-J."/>
            <person name="Corby-Kistler H."/>
            <person name="Broz K."/>
            <person name="Gale L.R."/>
            <person name="Jonkers W."/>
            <person name="O'Donnell K."/>
            <person name="Ploetz R."/>
            <person name="Steinberg C."/>
            <person name="Schwartz D.C."/>
            <person name="VanEtten H."/>
            <person name="Zhou S."/>
            <person name="Young S.K."/>
            <person name="Zeng Q."/>
            <person name="Gargeya S."/>
            <person name="Fitzgerald M."/>
            <person name="Abouelleil A."/>
            <person name="Alvarado L."/>
            <person name="Chapman S.B."/>
            <person name="Gainer-Dewar J."/>
            <person name="Goldberg J."/>
            <person name="Griggs A."/>
            <person name="Gujja S."/>
            <person name="Hansen M."/>
            <person name="Howarth C."/>
            <person name="Imamovic A."/>
            <person name="Ireland A."/>
            <person name="Larimer J."/>
            <person name="McCowan C."/>
            <person name="Murphy C."/>
            <person name="Pearson M."/>
            <person name="Poon T.W."/>
            <person name="Priest M."/>
            <person name="Roberts A."/>
            <person name="Saif S."/>
            <person name="Shea T."/>
            <person name="Sykes S."/>
            <person name="Wortman J."/>
            <person name="Nusbaum C."/>
            <person name="Birren B."/>
        </authorList>
    </citation>
    <scope>NUCLEOTIDE SEQUENCE</scope>
    <source>
        <strain evidence="1">26406</strain>
    </source>
</reference>
<dbReference type="Proteomes" id="UP000030703">
    <property type="component" value="Unassembled WGS sequence"/>
</dbReference>
<organism evidence="1">
    <name type="scientific">Fusarium oxysporum f. sp. melonis 26406</name>
    <dbReference type="NCBI Taxonomy" id="1089452"/>
    <lineage>
        <taxon>Eukaryota</taxon>
        <taxon>Fungi</taxon>
        <taxon>Dikarya</taxon>
        <taxon>Ascomycota</taxon>
        <taxon>Pezizomycotina</taxon>
        <taxon>Sordariomycetes</taxon>
        <taxon>Hypocreomycetidae</taxon>
        <taxon>Hypocreales</taxon>
        <taxon>Nectriaceae</taxon>
        <taxon>Fusarium</taxon>
        <taxon>Fusarium oxysporum species complex</taxon>
    </lineage>
</organism>
<evidence type="ECO:0000313" key="1">
    <source>
        <dbReference type="EMBL" id="EXK49527.1"/>
    </source>
</evidence>
<accession>X0B8R7</accession>
<dbReference type="HOGENOM" id="CLU_1461386_0_0_1"/>
<dbReference type="OrthoDB" id="5100172at2759"/>